<dbReference type="EMBL" id="CP027666">
    <property type="protein sequence ID" value="AVO33805.1"/>
    <property type="molecule type" value="Genomic_DNA"/>
</dbReference>
<dbReference type="KEGG" id="otk:C6570_05735"/>
<proteinExistence type="predicted"/>
<gene>
    <name evidence="1" type="ORF">C6570_05735</name>
</gene>
<sequence length="149" mass="17176">MRQELLEDVEWRFFYKRHCTRAMIYQAQVIALSDDIEEKVTLQINDIRLNCFAGICPYPISVGKNYPVQLELVMLHNYEVMASPDSSGPAFIETGEGFTYLIQGRLNGMYLEADGLLFEDEMLQTDFGYLDGKKVTVKADRIDVEFLSR</sequence>
<dbReference type="AlphaFoldDB" id="A0A2S0MD26"/>
<dbReference type="InterPro" id="IPR016767">
    <property type="entry name" value="UCP019853"/>
</dbReference>
<evidence type="ECO:0000313" key="1">
    <source>
        <dbReference type="EMBL" id="AVO33805.1"/>
    </source>
</evidence>
<reference evidence="1 2" key="1">
    <citation type="submission" date="2018-03" db="EMBL/GenBank/DDBJ databases">
        <title>Genome sequencing of Ottowia sp.</title>
        <authorList>
            <person name="Kim S.-J."/>
            <person name="Heo J."/>
            <person name="Kwon S.-W."/>
        </authorList>
    </citation>
    <scope>NUCLEOTIDE SEQUENCE [LARGE SCALE GENOMIC DNA]</scope>
    <source>
        <strain evidence="1 2">KADR8-3</strain>
    </source>
</reference>
<accession>A0A2S0MD26</accession>
<organism evidence="1 2">
    <name type="scientific">Ottowia oryzae</name>
    <dbReference type="NCBI Taxonomy" id="2109914"/>
    <lineage>
        <taxon>Bacteria</taxon>
        <taxon>Pseudomonadati</taxon>
        <taxon>Pseudomonadota</taxon>
        <taxon>Betaproteobacteria</taxon>
        <taxon>Burkholderiales</taxon>
        <taxon>Comamonadaceae</taxon>
        <taxon>Ottowia</taxon>
    </lineage>
</organism>
<dbReference type="PIRSF" id="PIRSF019853">
    <property type="entry name" value="UCP019853"/>
    <property type="match status" value="1"/>
</dbReference>
<name>A0A2S0MD26_9BURK</name>
<keyword evidence="2" id="KW-1185">Reference proteome</keyword>
<protein>
    <submittedName>
        <fullName evidence="1">Uncharacterized protein</fullName>
    </submittedName>
</protein>
<dbReference type="Proteomes" id="UP000239709">
    <property type="component" value="Chromosome"/>
</dbReference>
<evidence type="ECO:0000313" key="2">
    <source>
        <dbReference type="Proteomes" id="UP000239709"/>
    </source>
</evidence>